<keyword evidence="1" id="KW-0472">Membrane</keyword>
<keyword evidence="1" id="KW-1133">Transmembrane helix</keyword>
<keyword evidence="1" id="KW-0812">Transmembrane</keyword>
<accession>A0A8F2DDT2</accession>
<reference evidence="2" key="1">
    <citation type="submission" date="2021-03" db="EMBL/GenBank/DDBJ databases">
        <authorList>
            <person name="Zhang D."/>
        </authorList>
    </citation>
    <scope>NUCLEOTIDE SEQUENCE</scope>
    <source>
        <strain evidence="2">IbMYB1-3'UTR</strain>
    </source>
</reference>
<evidence type="ECO:0000256" key="1">
    <source>
        <dbReference type="SAM" id="Phobius"/>
    </source>
</evidence>
<protein>
    <submittedName>
        <fullName evidence="2">RNase HI_RT_Ty1</fullName>
    </submittedName>
</protein>
<dbReference type="EMBL" id="MW819731">
    <property type="protein sequence ID" value="QWS71055.1"/>
    <property type="molecule type" value="Genomic_DNA"/>
</dbReference>
<feature type="transmembrane region" description="Helical" evidence="1">
    <location>
        <begin position="20"/>
        <end position="40"/>
    </location>
</feature>
<organism evidence="2">
    <name type="scientific">Ipomoea batatas</name>
    <name type="common">Sweet potato</name>
    <name type="synonym">Convolvulus batatas</name>
    <dbReference type="NCBI Taxonomy" id="4120"/>
    <lineage>
        <taxon>Eukaryota</taxon>
        <taxon>Viridiplantae</taxon>
        <taxon>Streptophyta</taxon>
        <taxon>Embryophyta</taxon>
        <taxon>Tracheophyta</taxon>
        <taxon>Spermatophyta</taxon>
        <taxon>Magnoliopsida</taxon>
        <taxon>eudicotyledons</taxon>
        <taxon>Gunneridae</taxon>
        <taxon>Pentapetalae</taxon>
        <taxon>asterids</taxon>
        <taxon>lamiids</taxon>
        <taxon>Solanales</taxon>
        <taxon>Convolvulaceae</taxon>
        <taxon>Ipomoeeae</taxon>
        <taxon>Ipomoea</taxon>
    </lineage>
</organism>
<proteinExistence type="predicted"/>
<dbReference type="AlphaFoldDB" id="A0A8F2DDT2"/>
<gene>
    <name evidence="2" type="primary">RNase HI_RT_Ty1</name>
</gene>
<name>A0A8F2DDT2_IPOBA</name>
<sequence>MSAACSEIVWLRGLLSELGFPFQVIILHFMVEVATGRFKVEPTLNRSEK</sequence>
<evidence type="ECO:0000313" key="2">
    <source>
        <dbReference type="EMBL" id="QWS71055.1"/>
    </source>
</evidence>